<feature type="chain" id="PRO_5045348641" evidence="1">
    <location>
        <begin position="18"/>
        <end position="162"/>
    </location>
</feature>
<keyword evidence="3" id="KW-1185">Reference proteome</keyword>
<dbReference type="RefSeq" id="XP_062793288.1">
    <property type="nucleotide sequence ID" value="XM_062937237.1"/>
</dbReference>
<gene>
    <name evidence="2" type="ORF">IL334_005525</name>
</gene>
<evidence type="ECO:0000256" key="1">
    <source>
        <dbReference type="SAM" id="SignalP"/>
    </source>
</evidence>
<organism evidence="2 3">
    <name type="scientific">Kwoniella shivajii</name>
    <dbReference type="NCBI Taxonomy" id="564305"/>
    <lineage>
        <taxon>Eukaryota</taxon>
        <taxon>Fungi</taxon>
        <taxon>Dikarya</taxon>
        <taxon>Basidiomycota</taxon>
        <taxon>Agaricomycotina</taxon>
        <taxon>Tremellomycetes</taxon>
        <taxon>Tremellales</taxon>
        <taxon>Cryptococcaceae</taxon>
        <taxon>Kwoniella</taxon>
    </lineage>
</organism>
<evidence type="ECO:0000313" key="3">
    <source>
        <dbReference type="Proteomes" id="UP001329825"/>
    </source>
</evidence>
<keyword evidence="1" id="KW-0732">Signal</keyword>
<feature type="signal peptide" evidence="1">
    <location>
        <begin position="1"/>
        <end position="17"/>
    </location>
</feature>
<dbReference type="EMBL" id="CP141887">
    <property type="protein sequence ID" value="WRT68548.1"/>
    <property type="molecule type" value="Genomic_DNA"/>
</dbReference>
<protein>
    <submittedName>
        <fullName evidence="2">Uncharacterized protein</fullName>
    </submittedName>
</protein>
<accession>A0ABZ1D421</accession>
<reference evidence="2 3" key="1">
    <citation type="submission" date="2024-01" db="EMBL/GenBank/DDBJ databases">
        <title>Comparative genomics of Cryptococcus and Kwoniella reveals pathogenesis evolution and contrasting modes of karyotype evolution via chromosome fusion or intercentromeric recombination.</title>
        <authorList>
            <person name="Coelho M.A."/>
            <person name="David-Palma M."/>
            <person name="Shea T."/>
            <person name="Bowers K."/>
            <person name="McGinley-Smith S."/>
            <person name="Mohammad A.W."/>
            <person name="Gnirke A."/>
            <person name="Yurkov A.M."/>
            <person name="Nowrousian M."/>
            <person name="Sun S."/>
            <person name="Cuomo C.A."/>
            <person name="Heitman J."/>
        </authorList>
    </citation>
    <scope>NUCLEOTIDE SEQUENCE [LARGE SCALE GENOMIC DNA]</scope>
    <source>
        <strain evidence="2">CBS 11374</strain>
    </source>
</reference>
<sequence length="162" mass="17484">MLFPILSASFLASSALAIPVPPPSDSKFNLGIPLHTSYINGSNSADIRPGDITVIMEFTASEIGQGIKKDFHWITYEHDDTAKSDEITPIWNMTCFAIAKKAFEGPAEFTLQDHSPWITAGVNASGVQDGSAGISCPTGSCLSDECKGKELPLIDTFLHYYI</sequence>
<name>A0ABZ1D421_9TREE</name>
<evidence type="ECO:0000313" key="2">
    <source>
        <dbReference type="EMBL" id="WRT68548.1"/>
    </source>
</evidence>
<dbReference type="GeneID" id="87957656"/>
<dbReference type="Proteomes" id="UP001329825">
    <property type="component" value="Chromosome 7"/>
</dbReference>
<proteinExistence type="predicted"/>